<keyword evidence="1" id="KW-1133">Transmembrane helix</keyword>
<keyword evidence="4" id="KW-1185">Reference proteome</keyword>
<sequence length="117" mass="12769">MFVVFALAVLELLETPPPVIPDRTPETSNSPTPSPTRIIVVQPNPDGNKVSAWLIACTAIVCVIIIITIVSVVILCFRQNKGEIYAHDTSATKQHEAGTVEIRSIYSVQKSIRLTSK</sequence>
<evidence type="ECO:0000313" key="4">
    <source>
        <dbReference type="Proteomes" id="UP000001542"/>
    </source>
</evidence>
<keyword evidence="2" id="KW-0732">Signal</keyword>
<dbReference type="VEuPathDB" id="TrichDB:TVAG_140110"/>
<name>A2DFA8_TRIV3</name>
<protein>
    <submittedName>
        <fullName evidence="3">Uncharacterized protein</fullName>
    </submittedName>
</protein>
<dbReference type="VEuPathDB" id="TrichDB:TVAGG3_0565660"/>
<dbReference type="AlphaFoldDB" id="A2DFA8"/>
<organism evidence="3 4">
    <name type="scientific">Trichomonas vaginalis (strain ATCC PRA-98 / G3)</name>
    <dbReference type="NCBI Taxonomy" id="412133"/>
    <lineage>
        <taxon>Eukaryota</taxon>
        <taxon>Metamonada</taxon>
        <taxon>Parabasalia</taxon>
        <taxon>Trichomonadida</taxon>
        <taxon>Trichomonadidae</taxon>
        <taxon>Trichomonas</taxon>
    </lineage>
</organism>
<dbReference type="KEGG" id="tva:5466380"/>
<accession>A2DFA8</accession>
<dbReference type="Proteomes" id="UP000001542">
    <property type="component" value="Unassembled WGS sequence"/>
</dbReference>
<dbReference type="InParanoid" id="A2DFA8"/>
<dbReference type="EMBL" id="DS113194">
    <property type="protein sequence ID" value="EAY20836.1"/>
    <property type="molecule type" value="Genomic_DNA"/>
</dbReference>
<reference evidence="3" key="2">
    <citation type="journal article" date="2007" name="Science">
        <title>Draft genome sequence of the sexually transmitted pathogen Trichomonas vaginalis.</title>
        <authorList>
            <person name="Carlton J.M."/>
            <person name="Hirt R.P."/>
            <person name="Silva J.C."/>
            <person name="Delcher A.L."/>
            <person name="Schatz M."/>
            <person name="Zhao Q."/>
            <person name="Wortman J.R."/>
            <person name="Bidwell S.L."/>
            <person name="Alsmark U.C.M."/>
            <person name="Besteiro S."/>
            <person name="Sicheritz-Ponten T."/>
            <person name="Noel C.J."/>
            <person name="Dacks J.B."/>
            <person name="Foster P.G."/>
            <person name="Simillion C."/>
            <person name="Van de Peer Y."/>
            <person name="Miranda-Saavedra D."/>
            <person name="Barton G.J."/>
            <person name="Westrop G.D."/>
            <person name="Mueller S."/>
            <person name="Dessi D."/>
            <person name="Fiori P.L."/>
            <person name="Ren Q."/>
            <person name="Paulsen I."/>
            <person name="Zhang H."/>
            <person name="Bastida-Corcuera F.D."/>
            <person name="Simoes-Barbosa A."/>
            <person name="Brown M.T."/>
            <person name="Hayes R.D."/>
            <person name="Mukherjee M."/>
            <person name="Okumura C.Y."/>
            <person name="Schneider R."/>
            <person name="Smith A.J."/>
            <person name="Vanacova S."/>
            <person name="Villalvazo M."/>
            <person name="Haas B.J."/>
            <person name="Pertea M."/>
            <person name="Feldblyum T.V."/>
            <person name="Utterback T.R."/>
            <person name="Shu C.L."/>
            <person name="Osoegawa K."/>
            <person name="de Jong P.J."/>
            <person name="Hrdy I."/>
            <person name="Horvathova L."/>
            <person name="Zubacova Z."/>
            <person name="Dolezal P."/>
            <person name="Malik S.B."/>
            <person name="Logsdon J.M. Jr."/>
            <person name="Henze K."/>
            <person name="Gupta A."/>
            <person name="Wang C.C."/>
            <person name="Dunne R.L."/>
            <person name="Upcroft J.A."/>
            <person name="Upcroft P."/>
            <person name="White O."/>
            <person name="Salzberg S.L."/>
            <person name="Tang P."/>
            <person name="Chiu C.-H."/>
            <person name="Lee Y.-S."/>
            <person name="Embley T.M."/>
            <person name="Coombs G.H."/>
            <person name="Mottram J.C."/>
            <person name="Tachezy J."/>
            <person name="Fraser-Liggett C.M."/>
            <person name="Johnson P.J."/>
        </authorList>
    </citation>
    <scope>NUCLEOTIDE SEQUENCE [LARGE SCALE GENOMIC DNA]</scope>
    <source>
        <strain evidence="3">G3</strain>
    </source>
</reference>
<gene>
    <name evidence="3" type="ORF">TVAG_436600</name>
</gene>
<feature type="transmembrane region" description="Helical" evidence="1">
    <location>
        <begin position="52"/>
        <end position="77"/>
    </location>
</feature>
<keyword evidence="1" id="KW-0472">Membrane</keyword>
<evidence type="ECO:0000256" key="2">
    <source>
        <dbReference type="SAM" id="SignalP"/>
    </source>
</evidence>
<proteinExistence type="predicted"/>
<dbReference type="RefSeq" id="XP_001581822.1">
    <property type="nucleotide sequence ID" value="XM_001581772.1"/>
</dbReference>
<reference evidence="3" key="1">
    <citation type="submission" date="2006-10" db="EMBL/GenBank/DDBJ databases">
        <authorList>
            <person name="Amadeo P."/>
            <person name="Zhao Q."/>
            <person name="Wortman J."/>
            <person name="Fraser-Liggett C."/>
            <person name="Carlton J."/>
        </authorList>
    </citation>
    <scope>NUCLEOTIDE SEQUENCE</scope>
    <source>
        <strain evidence="3">G3</strain>
    </source>
</reference>
<feature type="chain" id="PRO_5002642883" evidence="2">
    <location>
        <begin position="22"/>
        <end position="117"/>
    </location>
</feature>
<evidence type="ECO:0000313" key="3">
    <source>
        <dbReference type="EMBL" id="EAY20836.1"/>
    </source>
</evidence>
<keyword evidence="1" id="KW-0812">Transmembrane</keyword>
<feature type="signal peptide" evidence="2">
    <location>
        <begin position="1"/>
        <end position="21"/>
    </location>
</feature>
<evidence type="ECO:0000256" key="1">
    <source>
        <dbReference type="SAM" id="Phobius"/>
    </source>
</evidence>